<keyword evidence="1" id="KW-0812">Transmembrane</keyword>
<keyword evidence="3" id="KW-1185">Reference proteome</keyword>
<dbReference type="RefSeq" id="WP_381536329.1">
    <property type="nucleotide sequence ID" value="NZ_JBHUGI010000014.1"/>
</dbReference>
<organism evidence="2 3">
    <name type="scientific">Sporosarcina siberiensis</name>
    <dbReference type="NCBI Taxonomy" id="1365606"/>
    <lineage>
        <taxon>Bacteria</taxon>
        <taxon>Bacillati</taxon>
        <taxon>Bacillota</taxon>
        <taxon>Bacilli</taxon>
        <taxon>Bacillales</taxon>
        <taxon>Caryophanaceae</taxon>
        <taxon>Sporosarcina</taxon>
    </lineage>
</organism>
<comment type="caution">
    <text evidence="2">The sequence shown here is derived from an EMBL/GenBank/DDBJ whole genome shotgun (WGS) entry which is preliminary data.</text>
</comment>
<protein>
    <submittedName>
        <fullName evidence="2">Uncharacterized protein</fullName>
    </submittedName>
</protein>
<feature type="transmembrane region" description="Helical" evidence="1">
    <location>
        <begin position="74"/>
        <end position="102"/>
    </location>
</feature>
<evidence type="ECO:0000313" key="3">
    <source>
        <dbReference type="Proteomes" id="UP001597218"/>
    </source>
</evidence>
<sequence>MKKKNITFIFVFFFLGILLNMNYYLIETYLIEVLNSKMQLIIVTASCMLSVIFYLISLYYYYYFLIGVKGNKKILANSIFVIMLIVAIYTSATLVFITAMYWG</sequence>
<proteinExistence type="predicted"/>
<keyword evidence="1" id="KW-0472">Membrane</keyword>
<dbReference type="Proteomes" id="UP001597218">
    <property type="component" value="Unassembled WGS sequence"/>
</dbReference>
<reference evidence="3" key="1">
    <citation type="journal article" date="2019" name="Int. J. Syst. Evol. Microbiol.">
        <title>The Global Catalogue of Microorganisms (GCM) 10K type strain sequencing project: providing services to taxonomists for standard genome sequencing and annotation.</title>
        <authorList>
            <consortium name="The Broad Institute Genomics Platform"/>
            <consortium name="The Broad Institute Genome Sequencing Center for Infectious Disease"/>
            <person name="Wu L."/>
            <person name="Ma J."/>
        </authorList>
    </citation>
    <scope>NUCLEOTIDE SEQUENCE [LARGE SCALE GENOMIC DNA]</scope>
    <source>
        <strain evidence="3">CGMCC 4.7177</strain>
    </source>
</reference>
<gene>
    <name evidence="2" type="ORF">ACFSFY_06275</name>
</gene>
<feature type="transmembrane region" description="Helical" evidence="1">
    <location>
        <begin position="38"/>
        <end position="62"/>
    </location>
</feature>
<keyword evidence="1" id="KW-1133">Transmembrane helix</keyword>
<feature type="transmembrane region" description="Helical" evidence="1">
    <location>
        <begin position="7"/>
        <end position="26"/>
    </location>
</feature>
<name>A0ABW4SGC2_9BACL</name>
<evidence type="ECO:0000256" key="1">
    <source>
        <dbReference type="SAM" id="Phobius"/>
    </source>
</evidence>
<accession>A0ABW4SGC2</accession>
<dbReference type="EMBL" id="JBHUGI010000014">
    <property type="protein sequence ID" value="MFD1927671.1"/>
    <property type="molecule type" value="Genomic_DNA"/>
</dbReference>
<evidence type="ECO:0000313" key="2">
    <source>
        <dbReference type="EMBL" id="MFD1927671.1"/>
    </source>
</evidence>